<dbReference type="eggNOG" id="ENOG502S9MJ">
    <property type="taxonomic scope" value="Eukaryota"/>
</dbReference>
<reference evidence="2" key="1">
    <citation type="submission" date="2013-12" db="EMBL/GenBank/DDBJ databases">
        <title>The Genome Sequence of Aphanomyces invadans NJM9701.</title>
        <authorList>
            <consortium name="The Broad Institute Genomics Platform"/>
            <person name="Russ C."/>
            <person name="Tyler B."/>
            <person name="van West P."/>
            <person name="Dieguez-Uribeondo J."/>
            <person name="Young S.K."/>
            <person name="Zeng Q."/>
            <person name="Gargeya S."/>
            <person name="Fitzgerald M."/>
            <person name="Abouelleil A."/>
            <person name="Alvarado L."/>
            <person name="Chapman S.B."/>
            <person name="Gainer-Dewar J."/>
            <person name="Goldberg J."/>
            <person name="Griggs A."/>
            <person name="Gujja S."/>
            <person name="Hansen M."/>
            <person name="Howarth C."/>
            <person name="Imamovic A."/>
            <person name="Ireland A."/>
            <person name="Larimer J."/>
            <person name="McCowan C."/>
            <person name="Murphy C."/>
            <person name="Pearson M."/>
            <person name="Poon T.W."/>
            <person name="Priest M."/>
            <person name="Roberts A."/>
            <person name="Saif S."/>
            <person name="Shea T."/>
            <person name="Sykes S."/>
            <person name="Wortman J."/>
            <person name="Nusbaum C."/>
            <person name="Birren B."/>
        </authorList>
    </citation>
    <scope>NUCLEOTIDE SEQUENCE [LARGE SCALE GENOMIC DNA]</scope>
    <source>
        <strain evidence="2">NJM9701</strain>
    </source>
</reference>
<feature type="compositionally biased region" description="Basic and acidic residues" evidence="1">
    <location>
        <begin position="129"/>
        <end position="138"/>
    </location>
</feature>
<gene>
    <name evidence="2" type="ORF">H310_11533</name>
</gene>
<dbReference type="AlphaFoldDB" id="A0A024TNH9"/>
<proteinExistence type="predicted"/>
<sequence length="138" mass="15874">MTANVQYEGPPEPVAPWNWSNIPDYGRLQHYQHAAAFFIVGMAITGLYEFTTYFDQIPRELAYPLIWVFIFLRMLGKLGPSKLSPEEELAQKEREEARHFKATLNRIANEKEDEDEDDVSDAPQVTAAADDRQVKKTQ</sequence>
<dbReference type="OrthoDB" id="158012at2759"/>
<organism evidence="2">
    <name type="scientific">Aphanomyces invadans</name>
    <dbReference type="NCBI Taxonomy" id="157072"/>
    <lineage>
        <taxon>Eukaryota</taxon>
        <taxon>Sar</taxon>
        <taxon>Stramenopiles</taxon>
        <taxon>Oomycota</taxon>
        <taxon>Saprolegniomycetes</taxon>
        <taxon>Saprolegniales</taxon>
        <taxon>Verrucalvaceae</taxon>
        <taxon>Aphanomyces</taxon>
    </lineage>
</organism>
<dbReference type="VEuPathDB" id="FungiDB:H310_11533"/>
<dbReference type="EMBL" id="KI913983">
    <property type="protein sequence ID" value="ETV94877.1"/>
    <property type="molecule type" value="Genomic_DNA"/>
</dbReference>
<dbReference type="GeneID" id="20088583"/>
<feature type="compositionally biased region" description="Acidic residues" evidence="1">
    <location>
        <begin position="111"/>
        <end position="120"/>
    </location>
</feature>
<protein>
    <submittedName>
        <fullName evidence="2">Uncharacterized protein</fullName>
    </submittedName>
</protein>
<name>A0A024TNH9_9STRA</name>
<feature type="region of interest" description="Disordered" evidence="1">
    <location>
        <begin position="100"/>
        <end position="138"/>
    </location>
</feature>
<accession>A0A024TNH9</accession>
<evidence type="ECO:0000313" key="2">
    <source>
        <dbReference type="EMBL" id="ETV94877.1"/>
    </source>
</evidence>
<evidence type="ECO:0000256" key="1">
    <source>
        <dbReference type="SAM" id="MobiDB-lite"/>
    </source>
</evidence>
<dbReference type="RefSeq" id="XP_008876468.1">
    <property type="nucleotide sequence ID" value="XM_008878246.1"/>
</dbReference>